<dbReference type="RefSeq" id="WP_185068991.1">
    <property type="nucleotide sequence ID" value="NZ_JACHMB010000001.1"/>
</dbReference>
<evidence type="ECO:0000313" key="3">
    <source>
        <dbReference type="Proteomes" id="UP000579153"/>
    </source>
</evidence>
<organism evidence="2 3">
    <name type="scientific">Nonomuraea jabiensis</name>
    <dbReference type="NCBI Taxonomy" id="882448"/>
    <lineage>
        <taxon>Bacteria</taxon>
        <taxon>Bacillati</taxon>
        <taxon>Actinomycetota</taxon>
        <taxon>Actinomycetes</taxon>
        <taxon>Streptosporangiales</taxon>
        <taxon>Streptosporangiaceae</taxon>
        <taxon>Nonomuraea</taxon>
    </lineage>
</organism>
<comment type="caution">
    <text evidence="2">The sequence shown here is derived from an EMBL/GenBank/DDBJ whole genome shotgun (WGS) entry which is preliminary data.</text>
</comment>
<dbReference type="EMBL" id="JACHMB010000001">
    <property type="protein sequence ID" value="MBB5775282.1"/>
    <property type="molecule type" value="Genomic_DNA"/>
</dbReference>
<keyword evidence="3" id="KW-1185">Reference proteome</keyword>
<reference evidence="2 3" key="1">
    <citation type="submission" date="2020-08" db="EMBL/GenBank/DDBJ databases">
        <title>Sequencing the genomes of 1000 actinobacteria strains.</title>
        <authorList>
            <person name="Klenk H.-P."/>
        </authorList>
    </citation>
    <scope>NUCLEOTIDE SEQUENCE [LARGE SCALE GENOMIC DNA]</scope>
    <source>
        <strain evidence="2 3">DSM 45507</strain>
    </source>
</reference>
<proteinExistence type="predicted"/>
<sequence length="337" mass="33438">MNRVVKTAVAVTVFGLAAALAVPAQAEAGNNAVRNDGGGTNSPLDGLLGGGLLKDGLLSGLVGGGQLNGLLGGGLQGKSAAQPSRPMTSVERDIAAENQKRQGYTTTPNAAEDVTNFGGPLPELSPIVGGFSLGGGGLTESLPVPALSGAARMAQPVATSVKAGRQDGGQVLTEGETLRGAYDATTGLFNTSFGDAMDKLNNNSVLPGTGSTLLNAGAATAKTMGSTSKGIETLSAESIVAGLGEAARRALPHAASGRLSPVVGQVAPVEMAPVIEALPSTAQAASVDELTPLVEDTSGVVSANGAKATGTYGDVLIALGWSTESLTSSVRDSWIRH</sequence>
<evidence type="ECO:0000256" key="1">
    <source>
        <dbReference type="SAM" id="SignalP"/>
    </source>
</evidence>
<dbReference type="Proteomes" id="UP000579153">
    <property type="component" value="Unassembled WGS sequence"/>
</dbReference>
<dbReference type="AlphaFoldDB" id="A0A7W9G195"/>
<gene>
    <name evidence="2" type="ORF">HD596_002038</name>
</gene>
<feature type="signal peptide" evidence="1">
    <location>
        <begin position="1"/>
        <end position="26"/>
    </location>
</feature>
<accession>A0A7W9G195</accession>
<protein>
    <submittedName>
        <fullName evidence="2">Uncharacterized protein</fullName>
    </submittedName>
</protein>
<keyword evidence="1" id="KW-0732">Signal</keyword>
<feature type="chain" id="PRO_5030730859" evidence="1">
    <location>
        <begin position="27"/>
        <end position="337"/>
    </location>
</feature>
<evidence type="ECO:0000313" key="2">
    <source>
        <dbReference type="EMBL" id="MBB5775282.1"/>
    </source>
</evidence>
<name>A0A7W9G195_9ACTN</name>